<gene>
    <name evidence="1" type="ORF">PXEA_LOCUS31278</name>
</gene>
<organism evidence="1 2">
    <name type="scientific">Protopolystoma xenopodis</name>
    <dbReference type="NCBI Taxonomy" id="117903"/>
    <lineage>
        <taxon>Eukaryota</taxon>
        <taxon>Metazoa</taxon>
        <taxon>Spiralia</taxon>
        <taxon>Lophotrochozoa</taxon>
        <taxon>Platyhelminthes</taxon>
        <taxon>Monogenea</taxon>
        <taxon>Polyopisthocotylea</taxon>
        <taxon>Polystomatidea</taxon>
        <taxon>Polystomatidae</taxon>
        <taxon>Protopolystoma</taxon>
    </lineage>
</organism>
<evidence type="ECO:0000313" key="1">
    <source>
        <dbReference type="EMBL" id="VEL37838.1"/>
    </source>
</evidence>
<reference evidence="1" key="1">
    <citation type="submission" date="2018-11" db="EMBL/GenBank/DDBJ databases">
        <authorList>
            <consortium name="Pathogen Informatics"/>
        </authorList>
    </citation>
    <scope>NUCLEOTIDE SEQUENCE</scope>
</reference>
<evidence type="ECO:0000313" key="2">
    <source>
        <dbReference type="Proteomes" id="UP000784294"/>
    </source>
</evidence>
<dbReference type="AlphaFoldDB" id="A0A3S5B6D7"/>
<sequence length="148" mass="16673">MVVSTREFDASAHLDIPSRYGYAKNSGFADLLAISLASSFQKIRQIVSRCPGCVVNTTEEGMAKVLTVSYITRTSTCTRPRLLASLRLPVFFDPKEKSKNLTLHYFVVTCRSFVLLKQYSLPQQDLLAAHSADRRCQDVTRREVEPAR</sequence>
<keyword evidence="2" id="KW-1185">Reference proteome</keyword>
<dbReference type="EMBL" id="CAAALY010256106">
    <property type="protein sequence ID" value="VEL37838.1"/>
    <property type="molecule type" value="Genomic_DNA"/>
</dbReference>
<name>A0A3S5B6D7_9PLAT</name>
<accession>A0A3S5B6D7</accession>
<comment type="caution">
    <text evidence="1">The sequence shown here is derived from an EMBL/GenBank/DDBJ whole genome shotgun (WGS) entry which is preliminary data.</text>
</comment>
<dbReference type="Proteomes" id="UP000784294">
    <property type="component" value="Unassembled WGS sequence"/>
</dbReference>
<protein>
    <submittedName>
        <fullName evidence="1">Uncharacterized protein</fullName>
    </submittedName>
</protein>
<proteinExistence type="predicted"/>